<gene>
    <name evidence="2" type="ORF">MTR67_043584</name>
</gene>
<dbReference type="Proteomes" id="UP001234989">
    <property type="component" value="Chromosome 10"/>
</dbReference>
<name>A0AAF0UQJ5_SOLVR</name>
<keyword evidence="3" id="KW-1185">Reference proteome</keyword>
<evidence type="ECO:0000313" key="3">
    <source>
        <dbReference type="Proteomes" id="UP001234989"/>
    </source>
</evidence>
<dbReference type="EMBL" id="CP133621">
    <property type="protein sequence ID" value="WMV50199.1"/>
    <property type="molecule type" value="Genomic_DNA"/>
</dbReference>
<protein>
    <submittedName>
        <fullName evidence="2">Uncharacterized protein</fullName>
    </submittedName>
</protein>
<proteinExistence type="predicted"/>
<sequence length="132" mass="14463">MRIVQDNVVTWDCAVMLGALMSGFEIDFAKVRVLERHRPTIDLTTFKIELSMIKFDVDALLSLAETILGTTQERTRSFKHTTDDDEAQREMGLGASGSWGTSDCASTTIDGLTKGATRDYPAGFGKLDQPAS</sequence>
<reference evidence="2" key="1">
    <citation type="submission" date="2023-08" db="EMBL/GenBank/DDBJ databases">
        <title>A de novo genome assembly of Solanum verrucosum Schlechtendal, a Mexican diploid species geographically isolated from the other diploid A-genome species in potato relatives.</title>
        <authorList>
            <person name="Hosaka K."/>
        </authorList>
    </citation>
    <scope>NUCLEOTIDE SEQUENCE</scope>
    <source>
        <tissue evidence="2">Young leaves</tissue>
    </source>
</reference>
<evidence type="ECO:0000313" key="2">
    <source>
        <dbReference type="EMBL" id="WMV50199.1"/>
    </source>
</evidence>
<organism evidence="2 3">
    <name type="scientific">Solanum verrucosum</name>
    <dbReference type="NCBI Taxonomy" id="315347"/>
    <lineage>
        <taxon>Eukaryota</taxon>
        <taxon>Viridiplantae</taxon>
        <taxon>Streptophyta</taxon>
        <taxon>Embryophyta</taxon>
        <taxon>Tracheophyta</taxon>
        <taxon>Spermatophyta</taxon>
        <taxon>Magnoliopsida</taxon>
        <taxon>eudicotyledons</taxon>
        <taxon>Gunneridae</taxon>
        <taxon>Pentapetalae</taxon>
        <taxon>asterids</taxon>
        <taxon>lamiids</taxon>
        <taxon>Solanales</taxon>
        <taxon>Solanaceae</taxon>
        <taxon>Solanoideae</taxon>
        <taxon>Solaneae</taxon>
        <taxon>Solanum</taxon>
    </lineage>
</organism>
<evidence type="ECO:0000256" key="1">
    <source>
        <dbReference type="SAM" id="MobiDB-lite"/>
    </source>
</evidence>
<accession>A0AAF0UQJ5</accession>
<feature type="region of interest" description="Disordered" evidence="1">
    <location>
        <begin position="75"/>
        <end position="100"/>
    </location>
</feature>
<dbReference type="AlphaFoldDB" id="A0AAF0UQJ5"/>